<keyword evidence="1" id="KW-0812">Transmembrane</keyword>
<evidence type="ECO:0000313" key="2">
    <source>
        <dbReference type="EMBL" id="CAG6762953.1"/>
    </source>
</evidence>
<accession>A0A8D9AAW9</accession>
<dbReference type="EMBL" id="HBUF01562332">
    <property type="protein sequence ID" value="CAG6762953.1"/>
    <property type="molecule type" value="Transcribed_RNA"/>
</dbReference>
<proteinExistence type="predicted"/>
<reference evidence="2" key="1">
    <citation type="submission" date="2021-05" db="EMBL/GenBank/DDBJ databases">
        <authorList>
            <person name="Alioto T."/>
            <person name="Alioto T."/>
            <person name="Gomez Garrido J."/>
        </authorList>
    </citation>
    <scope>NUCLEOTIDE SEQUENCE</scope>
</reference>
<dbReference type="AlphaFoldDB" id="A0A8D9AAW9"/>
<name>A0A8D9AAW9_9HEMI</name>
<keyword evidence="1" id="KW-0472">Membrane</keyword>
<evidence type="ECO:0000256" key="1">
    <source>
        <dbReference type="SAM" id="Phobius"/>
    </source>
</evidence>
<keyword evidence="1" id="KW-1133">Transmembrane helix</keyword>
<sequence length="138" mass="16705">MFRGWLSCRYYLLLRFLGYYPMVHHMVYLLLIHLSHYAMFHQLFLLVLIHPSHCPMVDQLFCIFHLHQRVCLMIHVLSCSIQFPLECLNCRKYYLLPKCLGYNLLVHQPDLFPHHKLCLVLCSWYIDHIHHNSQCCFC</sequence>
<organism evidence="2">
    <name type="scientific">Cacopsylla melanoneura</name>
    <dbReference type="NCBI Taxonomy" id="428564"/>
    <lineage>
        <taxon>Eukaryota</taxon>
        <taxon>Metazoa</taxon>
        <taxon>Ecdysozoa</taxon>
        <taxon>Arthropoda</taxon>
        <taxon>Hexapoda</taxon>
        <taxon>Insecta</taxon>
        <taxon>Pterygota</taxon>
        <taxon>Neoptera</taxon>
        <taxon>Paraneoptera</taxon>
        <taxon>Hemiptera</taxon>
        <taxon>Sternorrhyncha</taxon>
        <taxon>Psylloidea</taxon>
        <taxon>Psyllidae</taxon>
        <taxon>Psyllinae</taxon>
        <taxon>Cacopsylla</taxon>
    </lineage>
</organism>
<protein>
    <submittedName>
        <fullName evidence="2">Uncharacterized protein</fullName>
    </submittedName>
</protein>
<feature type="transmembrane region" description="Helical" evidence="1">
    <location>
        <begin position="12"/>
        <end position="31"/>
    </location>
</feature>